<comment type="caution">
    <text evidence="1">The sequence shown here is derived from an EMBL/GenBank/DDBJ whole genome shotgun (WGS) entry which is preliminary data.</text>
</comment>
<reference evidence="1 2" key="2">
    <citation type="journal article" date="2022" name="Mol. Ecol. Resour.">
        <title>The genomes of chicory, endive, great burdock and yacon provide insights into Asteraceae paleo-polyploidization history and plant inulin production.</title>
        <authorList>
            <person name="Fan W."/>
            <person name="Wang S."/>
            <person name="Wang H."/>
            <person name="Wang A."/>
            <person name="Jiang F."/>
            <person name="Liu H."/>
            <person name="Zhao H."/>
            <person name="Xu D."/>
            <person name="Zhang Y."/>
        </authorList>
    </citation>
    <scope>NUCLEOTIDE SEQUENCE [LARGE SCALE GENOMIC DNA]</scope>
    <source>
        <strain evidence="2">cv. Yunnan</strain>
        <tissue evidence="1">Leaves</tissue>
    </source>
</reference>
<gene>
    <name evidence="1" type="ORF">L1987_23947</name>
</gene>
<accession>A0ACB9IJP6</accession>
<dbReference type="EMBL" id="CM042025">
    <property type="protein sequence ID" value="KAI3808007.1"/>
    <property type="molecule type" value="Genomic_DNA"/>
</dbReference>
<keyword evidence="2" id="KW-1185">Reference proteome</keyword>
<name>A0ACB9IJP6_9ASTR</name>
<evidence type="ECO:0000313" key="1">
    <source>
        <dbReference type="EMBL" id="KAI3808007.1"/>
    </source>
</evidence>
<protein>
    <submittedName>
        <fullName evidence="1">Uncharacterized protein</fullName>
    </submittedName>
</protein>
<organism evidence="1 2">
    <name type="scientific">Smallanthus sonchifolius</name>
    <dbReference type="NCBI Taxonomy" id="185202"/>
    <lineage>
        <taxon>Eukaryota</taxon>
        <taxon>Viridiplantae</taxon>
        <taxon>Streptophyta</taxon>
        <taxon>Embryophyta</taxon>
        <taxon>Tracheophyta</taxon>
        <taxon>Spermatophyta</taxon>
        <taxon>Magnoliopsida</taxon>
        <taxon>eudicotyledons</taxon>
        <taxon>Gunneridae</taxon>
        <taxon>Pentapetalae</taxon>
        <taxon>asterids</taxon>
        <taxon>campanulids</taxon>
        <taxon>Asterales</taxon>
        <taxon>Asteraceae</taxon>
        <taxon>Asteroideae</taxon>
        <taxon>Heliantheae alliance</taxon>
        <taxon>Millerieae</taxon>
        <taxon>Smallanthus</taxon>
    </lineage>
</organism>
<reference evidence="2" key="1">
    <citation type="journal article" date="2022" name="Mol. Ecol. Resour.">
        <title>The genomes of chicory, endive, great burdock and yacon provide insights into Asteraceae palaeo-polyploidization history and plant inulin production.</title>
        <authorList>
            <person name="Fan W."/>
            <person name="Wang S."/>
            <person name="Wang H."/>
            <person name="Wang A."/>
            <person name="Jiang F."/>
            <person name="Liu H."/>
            <person name="Zhao H."/>
            <person name="Xu D."/>
            <person name="Zhang Y."/>
        </authorList>
    </citation>
    <scope>NUCLEOTIDE SEQUENCE [LARGE SCALE GENOMIC DNA]</scope>
    <source>
        <strain evidence="2">cv. Yunnan</strain>
    </source>
</reference>
<evidence type="ECO:0000313" key="2">
    <source>
        <dbReference type="Proteomes" id="UP001056120"/>
    </source>
</evidence>
<proteinExistence type="predicted"/>
<dbReference type="Proteomes" id="UP001056120">
    <property type="component" value="Linkage Group LG08"/>
</dbReference>
<sequence length="76" mass="8573">MVSSSRRETQELGTMDSIRSGGYRQIFRPDNFVFGQSVSGNKWAKGHYIEDAKLMDSVLDVVNKEAENCNCLQVID</sequence>